<comment type="caution">
    <text evidence="2">The sequence shown here is derived from an EMBL/GenBank/DDBJ whole genome shotgun (WGS) entry which is preliminary data.</text>
</comment>
<keyword evidence="1" id="KW-0175">Coiled coil</keyword>
<accession>A0ABY0HBE5</accession>
<evidence type="ECO:0000313" key="3">
    <source>
        <dbReference type="Proteomes" id="UP000294003"/>
    </source>
</evidence>
<sequence length="285" mass="32840">MQYFNTRSWKPWEDSTQHAFHLADPDMTHEIRSSAEADHTSVMIDNHKMESTTDSTHTGFSGGRTHVKVTDLRKNLVVKAFLEDILDEKMQEFQKTLTNTAQRAEELFSTQVGHIQGLKNSQQAVMNILLDHVRESKASQQQFTNVLLDHVQELKTSQQETTNLVRAITQEIAELKSTRKRTTDGISGNGTEESARRLTDEIQRLKKRNLQIRKTSEEKEKEHEAMRTSLNEALGEIEQLRSTDRTFTVVDDGAIVSQWKELKFLIRNLAQQRFNRPIKLLLESP</sequence>
<evidence type="ECO:0000313" key="2">
    <source>
        <dbReference type="EMBL" id="RYO89265.1"/>
    </source>
</evidence>
<feature type="coiled-coil region" evidence="1">
    <location>
        <begin position="188"/>
        <end position="243"/>
    </location>
</feature>
<keyword evidence="3" id="KW-1185">Reference proteome</keyword>
<reference evidence="2 3" key="1">
    <citation type="submission" date="2018-06" db="EMBL/GenBank/DDBJ databases">
        <title>Complete Genomes of Monosporascus.</title>
        <authorList>
            <person name="Robinson A.J."/>
            <person name="Natvig D.O."/>
        </authorList>
    </citation>
    <scope>NUCLEOTIDE SEQUENCE [LARGE SCALE GENOMIC DNA]</scope>
    <source>
        <strain evidence="2 3">CBS 609.92</strain>
    </source>
</reference>
<dbReference type="EMBL" id="QJNS01000075">
    <property type="protein sequence ID" value="RYO89265.1"/>
    <property type="molecule type" value="Genomic_DNA"/>
</dbReference>
<protein>
    <submittedName>
        <fullName evidence="2">Uncharacterized protein</fullName>
    </submittedName>
</protein>
<gene>
    <name evidence="2" type="ORF">DL762_003288</name>
</gene>
<organism evidence="2 3">
    <name type="scientific">Monosporascus cannonballus</name>
    <dbReference type="NCBI Taxonomy" id="155416"/>
    <lineage>
        <taxon>Eukaryota</taxon>
        <taxon>Fungi</taxon>
        <taxon>Dikarya</taxon>
        <taxon>Ascomycota</taxon>
        <taxon>Pezizomycotina</taxon>
        <taxon>Sordariomycetes</taxon>
        <taxon>Xylariomycetidae</taxon>
        <taxon>Xylariales</taxon>
        <taxon>Xylariales incertae sedis</taxon>
        <taxon>Monosporascus</taxon>
    </lineage>
</organism>
<name>A0ABY0HBE5_9PEZI</name>
<proteinExistence type="predicted"/>
<evidence type="ECO:0000256" key="1">
    <source>
        <dbReference type="SAM" id="Coils"/>
    </source>
</evidence>
<dbReference type="Proteomes" id="UP000294003">
    <property type="component" value="Unassembled WGS sequence"/>
</dbReference>